<dbReference type="InterPro" id="IPR003661">
    <property type="entry name" value="HisK_dim/P_dom"/>
</dbReference>
<dbReference type="InterPro" id="IPR035965">
    <property type="entry name" value="PAS-like_dom_sf"/>
</dbReference>
<dbReference type="SMART" id="SM00086">
    <property type="entry name" value="PAC"/>
    <property type="match status" value="2"/>
</dbReference>
<keyword evidence="4" id="KW-0808">Transferase</keyword>
<evidence type="ECO:0000259" key="8">
    <source>
        <dbReference type="PROSITE" id="PS50112"/>
    </source>
</evidence>
<keyword evidence="5" id="KW-0418">Kinase</keyword>
<accession>A0ABP7X4M5</accession>
<comment type="catalytic activity">
    <reaction evidence="1">
        <text>ATP + protein L-histidine = ADP + protein N-phospho-L-histidine.</text>
        <dbReference type="EC" id="2.7.13.3"/>
    </reaction>
</comment>
<keyword evidence="6" id="KW-0175">Coiled coil</keyword>
<name>A0ABP7X4M5_9SPHI</name>
<dbReference type="SMART" id="SM00387">
    <property type="entry name" value="HATPase_c"/>
    <property type="match status" value="1"/>
</dbReference>
<dbReference type="PANTHER" id="PTHR43047">
    <property type="entry name" value="TWO-COMPONENT HISTIDINE PROTEIN KINASE"/>
    <property type="match status" value="1"/>
</dbReference>
<dbReference type="Gene3D" id="1.10.287.130">
    <property type="match status" value="1"/>
</dbReference>
<dbReference type="PROSITE" id="PS50113">
    <property type="entry name" value="PAC"/>
    <property type="match status" value="2"/>
</dbReference>
<dbReference type="PRINTS" id="PR00344">
    <property type="entry name" value="BCTRLSENSOR"/>
</dbReference>
<evidence type="ECO:0000259" key="9">
    <source>
        <dbReference type="PROSITE" id="PS50113"/>
    </source>
</evidence>
<dbReference type="NCBIfam" id="TIGR00229">
    <property type="entry name" value="sensory_box"/>
    <property type="match status" value="1"/>
</dbReference>
<dbReference type="Gene3D" id="3.30.450.20">
    <property type="entry name" value="PAS domain"/>
    <property type="match status" value="2"/>
</dbReference>
<proteinExistence type="predicted"/>
<dbReference type="RefSeq" id="WP_345106939.1">
    <property type="nucleotide sequence ID" value="NZ_BAABCV010000014.1"/>
</dbReference>
<feature type="domain" description="PAC" evidence="9">
    <location>
        <begin position="279"/>
        <end position="332"/>
    </location>
</feature>
<dbReference type="SMART" id="SM00388">
    <property type="entry name" value="HisKA"/>
    <property type="match status" value="1"/>
</dbReference>
<sequence length="854" mass="95123">MTDDVQTDIQAVANIPLITTLLDVASQTTGMRFVAIARVTDTQWVTCAVKDEINFGLKPGDELELNTMICNEVRQCKKLVVIDNADIDTNYKSHPAPAMYGFKSYISTPIFKPTGEFFGTLSAIDPEPANLNNSRVIGLFTLFANLIAGHFNAFERQNNSDNELIKEQEITRLQQIYNKELATANEKLAATQQRQAELLQQLTGANAKLQQAIETGNMGTWSIDPVTQKVTLSDFIRKLIGFPLDEEITVEQTMSVIDPAYRVELAGVLNDALINHKDSDIEYPITNLVTGERKWVRSTGKLLFDSTGNVSEYSGILLDITIRKRNEDKQAMLAAIIESSEDAIVSKTLEGIITSWNNSAERMFGYKEQEVIGKHISIIIPDDRLPEETVIINKVSNNERVEHFETMRRTKWGTEIPLSLTVSPIRNEQGKVIGASKIARDISRQKIAEERLQNYAEHMEILNSIGQTISADLDTQSILQKVTDATTQLTGAAFGAFFHNKVNEKGESYMLYTLSGVPRSAFERFPMPRNTNVFGPTFRGEGIVRSDDITKDIRYGKNAPYYGMPEGHLPVVSYLAVPVTAKNGEVIGGLFFGHPEPAKFKQEHEQLIAGIGSQASVALENARLYQEITTLNAKKDEFIGLASHELKTPVTSISGYLQIIERGLPDGDRSKSFINKTLKQVNKLTTLISDLLDVSKIQTGKLPLSYAEFDLVAVLADVSEMLQQNSVRHKIELNYNKKPIIIKADQQRVEQVVINLVTNAIKYSPGADKVIINAGVSDKKVKVSVRDFGIGIAEDQHSRIFSRFYRVENLASHMSGLGIGLYISYEIIERHHGKMWVDSELGVGSTFTFELPII</sequence>
<evidence type="ECO:0000256" key="4">
    <source>
        <dbReference type="ARBA" id="ARBA00022679"/>
    </source>
</evidence>
<gene>
    <name evidence="10" type="ORF">GCM10022392_32290</name>
</gene>
<evidence type="ECO:0000256" key="5">
    <source>
        <dbReference type="ARBA" id="ARBA00022777"/>
    </source>
</evidence>
<evidence type="ECO:0000256" key="1">
    <source>
        <dbReference type="ARBA" id="ARBA00000085"/>
    </source>
</evidence>
<dbReference type="InterPro" id="IPR003594">
    <property type="entry name" value="HATPase_dom"/>
</dbReference>
<dbReference type="Pfam" id="PF00989">
    <property type="entry name" value="PAS"/>
    <property type="match status" value="1"/>
</dbReference>
<protein>
    <recommendedName>
        <fullName evidence="2">histidine kinase</fullName>
        <ecNumber evidence="2">2.7.13.3</ecNumber>
    </recommendedName>
</protein>
<dbReference type="PROSITE" id="PS50109">
    <property type="entry name" value="HIS_KIN"/>
    <property type="match status" value="1"/>
</dbReference>
<dbReference type="InterPro" id="IPR036890">
    <property type="entry name" value="HATPase_C_sf"/>
</dbReference>
<dbReference type="Pfam" id="PF13185">
    <property type="entry name" value="GAF_2"/>
    <property type="match status" value="1"/>
</dbReference>
<evidence type="ECO:0000256" key="2">
    <source>
        <dbReference type="ARBA" id="ARBA00012438"/>
    </source>
</evidence>
<dbReference type="PANTHER" id="PTHR43047:SF72">
    <property type="entry name" value="OSMOSENSING HISTIDINE PROTEIN KINASE SLN1"/>
    <property type="match status" value="1"/>
</dbReference>
<evidence type="ECO:0000256" key="3">
    <source>
        <dbReference type="ARBA" id="ARBA00022553"/>
    </source>
</evidence>
<dbReference type="SUPFAM" id="SSF55785">
    <property type="entry name" value="PYP-like sensor domain (PAS domain)"/>
    <property type="match status" value="2"/>
</dbReference>
<evidence type="ECO:0000313" key="10">
    <source>
        <dbReference type="EMBL" id="GAA4104281.1"/>
    </source>
</evidence>
<dbReference type="Pfam" id="PF00512">
    <property type="entry name" value="HisKA"/>
    <property type="match status" value="1"/>
</dbReference>
<dbReference type="InterPro" id="IPR000014">
    <property type="entry name" value="PAS"/>
</dbReference>
<feature type="domain" description="PAS" evidence="8">
    <location>
        <begin position="329"/>
        <end position="399"/>
    </location>
</feature>
<dbReference type="EC" id="2.7.13.3" evidence="2"/>
<evidence type="ECO:0000256" key="6">
    <source>
        <dbReference type="SAM" id="Coils"/>
    </source>
</evidence>
<organism evidence="10 11">
    <name type="scientific">Mucilaginibacter panaciglaebae</name>
    <dbReference type="NCBI Taxonomy" id="502331"/>
    <lineage>
        <taxon>Bacteria</taxon>
        <taxon>Pseudomonadati</taxon>
        <taxon>Bacteroidota</taxon>
        <taxon>Sphingobacteriia</taxon>
        <taxon>Sphingobacteriales</taxon>
        <taxon>Sphingobacteriaceae</taxon>
        <taxon>Mucilaginibacter</taxon>
    </lineage>
</organism>
<dbReference type="InterPro" id="IPR005467">
    <property type="entry name" value="His_kinase_dom"/>
</dbReference>
<dbReference type="SUPFAM" id="SSF55874">
    <property type="entry name" value="ATPase domain of HSP90 chaperone/DNA topoisomerase II/histidine kinase"/>
    <property type="match status" value="1"/>
</dbReference>
<dbReference type="InterPro" id="IPR004358">
    <property type="entry name" value="Sig_transdc_His_kin-like_C"/>
</dbReference>
<dbReference type="SMART" id="SM00091">
    <property type="entry name" value="PAS"/>
    <property type="match status" value="2"/>
</dbReference>
<dbReference type="InterPro" id="IPR013767">
    <property type="entry name" value="PAS_fold"/>
</dbReference>
<dbReference type="InterPro" id="IPR001610">
    <property type="entry name" value="PAC"/>
</dbReference>
<feature type="coiled-coil region" evidence="6">
    <location>
        <begin position="174"/>
        <end position="215"/>
    </location>
</feature>
<dbReference type="CDD" id="cd00130">
    <property type="entry name" value="PAS"/>
    <property type="match status" value="2"/>
</dbReference>
<dbReference type="EMBL" id="BAABCV010000014">
    <property type="protein sequence ID" value="GAA4104281.1"/>
    <property type="molecule type" value="Genomic_DNA"/>
</dbReference>
<dbReference type="Pfam" id="PF02518">
    <property type="entry name" value="HATPase_c"/>
    <property type="match status" value="1"/>
</dbReference>
<dbReference type="CDD" id="cd00082">
    <property type="entry name" value="HisKA"/>
    <property type="match status" value="1"/>
</dbReference>
<keyword evidence="3" id="KW-0597">Phosphoprotein</keyword>
<dbReference type="InterPro" id="IPR029016">
    <property type="entry name" value="GAF-like_dom_sf"/>
</dbReference>
<dbReference type="InterPro" id="IPR003018">
    <property type="entry name" value="GAF"/>
</dbReference>
<reference evidence="11" key="1">
    <citation type="journal article" date="2019" name="Int. J. Syst. Evol. Microbiol.">
        <title>The Global Catalogue of Microorganisms (GCM) 10K type strain sequencing project: providing services to taxonomists for standard genome sequencing and annotation.</title>
        <authorList>
            <consortium name="The Broad Institute Genomics Platform"/>
            <consortium name="The Broad Institute Genome Sequencing Center for Infectious Disease"/>
            <person name="Wu L."/>
            <person name="Ma J."/>
        </authorList>
    </citation>
    <scope>NUCLEOTIDE SEQUENCE [LARGE SCALE GENOMIC DNA]</scope>
    <source>
        <strain evidence="11">JCM 17085</strain>
    </source>
</reference>
<dbReference type="Pfam" id="PF01590">
    <property type="entry name" value="GAF"/>
    <property type="match status" value="1"/>
</dbReference>
<evidence type="ECO:0000259" key="7">
    <source>
        <dbReference type="PROSITE" id="PS50109"/>
    </source>
</evidence>
<dbReference type="InterPro" id="IPR000700">
    <property type="entry name" value="PAS-assoc_C"/>
</dbReference>
<dbReference type="SMART" id="SM00065">
    <property type="entry name" value="GAF"/>
    <property type="match status" value="2"/>
</dbReference>
<evidence type="ECO:0000313" key="11">
    <source>
        <dbReference type="Proteomes" id="UP001500841"/>
    </source>
</evidence>
<keyword evidence="11" id="KW-1185">Reference proteome</keyword>
<dbReference type="Gene3D" id="3.30.565.10">
    <property type="entry name" value="Histidine kinase-like ATPase, C-terminal domain"/>
    <property type="match status" value="1"/>
</dbReference>
<dbReference type="SUPFAM" id="SSF55781">
    <property type="entry name" value="GAF domain-like"/>
    <property type="match status" value="2"/>
</dbReference>
<feature type="domain" description="Histidine kinase" evidence="7">
    <location>
        <begin position="641"/>
        <end position="854"/>
    </location>
</feature>
<dbReference type="Gene3D" id="3.30.450.40">
    <property type="match status" value="2"/>
</dbReference>
<comment type="caution">
    <text evidence="10">The sequence shown here is derived from an EMBL/GenBank/DDBJ whole genome shotgun (WGS) entry which is preliminary data.</text>
</comment>
<dbReference type="PROSITE" id="PS50112">
    <property type="entry name" value="PAS"/>
    <property type="match status" value="1"/>
</dbReference>
<feature type="domain" description="PAC" evidence="9">
    <location>
        <begin position="402"/>
        <end position="454"/>
    </location>
</feature>
<dbReference type="Proteomes" id="UP001500841">
    <property type="component" value="Unassembled WGS sequence"/>
</dbReference>